<name>A0AAV7N568_PLEWA</name>
<evidence type="ECO:0000313" key="1">
    <source>
        <dbReference type="EMBL" id="KAJ1109819.1"/>
    </source>
</evidence>
<accession>A0AAV7N568</accession>
<dbReference type="EMBL" id="JANPWB010000013">
    <property type="protein sequence ID" value="KAJ1109819.1"/>
    <property type="molecule type" value="Genomic_DNA"/>
</dbReference>
<reference evidence="1" key="1">
    <citation type="journal article" date="2022" name="bioRxiv">
        <title>Sequencing and chromosome-scale assembly of the giantPleurodeles waltlgenome.</title>
        <authorList>
            <person name="Brown T."/>
            <person name="Elewa A."/>
            <person name="Iarovenko S."/>
            <person name="Subramanian E."/>
            <person name="Araus A.J."/>
            <person name="Petzold A."/>
            <person name="Susuki M."/>
            <person name="Suzuki K.-i.T."/>
            <person name="Hayashi T."/>
            <person name="Toyoda A."/>
            <person name="Oliveira C."/>
            <person name="Osipova E."/>
            <person name="Leigh N.D."/>
            <person name="Simon A."/>
            <person name="Yun M.H."/>
        </authorList>
    </citation>
    <scope>NUCLEOTIDE SEQUENCE</scope>
    <source>
        <strain evidence="1">20211129_DDA</strain>
        <tissue evidence="1">Liver</tissue>
    </source>
</reference>
<dbReference type="Proteomes" id="UP001066276">
    <property type="component" value="Chromosome 9"/>
</dbReference>
<gene>
    <name evidence="1" type="ORF">NDU88_007177</name>
</gene>
<sequence length="70" mass="7803">MKLPWMLAASCSPLRSSCINVSATLLSPFGVIAYWLNTAVKAMTLSIKELRLRHIAFRWVMRVNALGALL</sequence>
<comment type="caution">
    <text evidence="1">The sequence shown here is derived from an EMBL/GenBank/DDBJ whole genome shotgun (WGS) entry which is preliminary data.</text>
</comment>
<evidence type="ECO:0008006" key="3">
    <source>
        <dbReference type="Google" id="ProtNLM"/>
    </source>
</evidence>
<keyword evidence="2" id="KW-1185">Reference proteome</keyword>
<organism evidence="1 2">
    <name type="scientific">Pleurodeles waltl</name>
    <name type="common">Iberian ribbed newt</name>
    <dbReference type="NCBI Taxonomy" id="8319"/>
    <lineage>
        <taxon>Eukaryota</taxon>
        <taxon>Metazoa</taxon>
        <taxon>Chordata</taxon>
        <taxon>Craniata</taxon>
        <taxon>Vertebrata</taxon>
        <taxon>Euteleostomi</taxon>
        <taxon>Amphibia</taxon>
        <taxon>Batrachia</taxon>
        <taxon>Caudata</taxon>
        <taxon>Salamandroidea</taxon>
        <taxon>Salamandridae</taxon>
        <taxon>Pleurodelinae</taxon>
        <taxon>Pleurodeles</taxon>
    </lineage>
</organism>
<protein>
    <recommendedName>
        <fullName evidence="3">Secreted protein</fullName>
    </recommendedName>
</protein>
<dbReference type="AlphaFoldDB" id="A0AAV7N568"/>
<evidence type="ECO:0000313" key="2">
    <source>
        <dbReference type="Proteomes" id="UP001066276"/>
    </source>
</evidence>
<proteinExistence type="predicted"/>